<evidence type="ECO:0000256" key="1">
    <source>
        <dbReference type="SAM" id="MobiDB-lite"/>
    </source>
</evidence>
<feature type="domain" description="LUD" evidence="2">
    <location>
        <begin position="106"/>
        <end position="201"/>
    </location>
</feature>
<dbReference type="PANTHER" id="PTHR43682">
    <property type="entry name" value="LACTATE UTILIZATION PROTEIN C"/>
    <property type="match status" value="1"/>
</dbReference>
<name>A0ABV8MW00_9NEIS</name>
<dbReference type="SUPFAM" id="SSF100950">
    <property type="entry name" value="NagB/RpiA/CoA transferase-like"/>
    <property type="match status" value="1"/>
</dbReference>
<dbReference type="InterPro" id="IPR003741">
    <property type="entry name" value="LUD_dom"/>
</dbReference>
<evidence type="ECO:0000259" key="2">
    <source>
        <dbReference type="Pfam" id="PF02589"/>
    </source>
</evidence>
<gene>
    <name evidence="3" type="ORF">ACFOW7_16770</name>
</gene>
<dbReference type="Proteomes" id="UP001595791">
    <property type="component" value="Unassembled WGS sequence"/>
</dbReference>
<dbReference type="InterPro" id="IPR037171">
    <property type="entry name" value="NagB/RpiA_transferase-like"/>
</dbReference>
<keyword evidence="4" id="KW-1185">Reference proteome</keyword>
<comment type="caution">
    <text evidence="3">The sequence shown here is derived from an EMBL/GenBank/DDBJ whole genome shotgun (WGS) entry which is preliminary data.</text>
</comment>
<proteinExistence type="predicted"/>
<dbReference type="RefSeq" id="WP_378166421.1">
    <property type="nucleotide sequence ID" value="NZ_JBHSBU010000001.1"/>
</dbReference>
<evidence type="ECO:0000313" key="3">
    <source>
        <dbReference type="EMBL" id="MFC4160990.1"/>
    </source>
</evidence>
<dbReference type="Pfam" id="PF02589">
    <property type="entry name" value="LUD_dom"/>
    <property type="match status" value="1"/>
</dbReference>
<dbReference type="InterPro" id="IPR024185">
    <property type="entry name" value="FTHF_cligase-like_sf"/>
</dbReference>
<evidence type="ECO:0000313" key="4">
    <source>
        <dbReference type="Proteomes" id="UP001595791"/>
    </source>
</evidence>
<feature type="compositionally biased region" description="Basic and acidic residues" evidence="1">
    <location>
        <begin position="210"/>
        <end position="220"/>
    </location>
</feature>
<dbReference type="EMBL" id="JBHSBU010000001">
    <property type="protein sequence ID" value="MFC4160990.1"/>
    <property type="molecule type" value="Genomic_DNA"/>
</dbReference>
<dbReference type="Gene3D" id="3.40.50.10420">
    <property type="entry name" value="NagB/RpiA/CoA transferase-like"/>
    <property type="match status" value="1"/>
</dbReference>
<sequence>MSSRDTILNRLRQGRTAAAVATVASPLPAGLLDADPVERFIERARALDSSVERLASLAGLPAAVAAYLDSHQLPRRLVCWPQWAGLDWAAAGVEVEARPARGDDLVGLTGCFAALAETGTLMLLSGPATAAVTSLLPETHLAVVPASRIVTTLEQAFALLRSERGEPPRAVNLVSGPSRTGDIEQTITLGAHGPYRVRIWVVEDESEDTASEHSASEHSASEYTASEYTTR</sequence>
<feature type="compositionally biased region" description="Low complexity" evidence="1">
    <location>
        <begin position="221"/>
        <end position="231"/>
    </location>
</feature>
<feature type="region of interest" description="Disordered" evidence="1">
    <location>
        <begin position="206"/>
        <end position="231"/>
    </location>
</feature>
<reference evidence="4" key="1">
    <citation type="journal article" date="2019" name="Int. J. Syst. Evol. Microbiol.">
        <title>The Global Catalogue of Microorganisms (GCM) 10K type strain sequencing project: providing services to taxonomists for standard genome sequencing and annotation.</title>
        <authorList>
            <consortium name="The Broad Institute Genomics Platform"/>
            <consortium name="The Broad Institute Genome Sequencing Center for Infectious Disease"/>
            <person name="Wu L."/>
            <person name="Ma J."/>
        </authorList>
    </citation>
    <scope>NUCLEOTIDE SEQUENCE [LARGE SCALE GENOMIC DNA]</scope>
    <source>
        <strain evidence="4">LMG 29894</strain>
    </source>
</reference>
<accession>A0ABV8MW00</accession>
<dbReference type="PANTHER" id="PTHR43682:SF1">
    <property type="entry name" value="LACTATE UTILIZATION PROTEIN C"/>
    <property type="match status" value="1"/>
</dbReference>
<protein>
    <submittedName>
        <fullName evidence="3">Lactate utilization protein C</fullName>
    </submittedName>
</protein>
<organism evidence="3 4">
    <name type="scientific">Chitinimonas lacunae</name>
    <dbReference type="NCBI Taxonomy" id="1963018"/>
    <lineage>
        <taxon>Bacteria</taxon>
        <taxon>Pseudomonadati</taxon>
        <taxon>Pseudomonadota</taxon>
        <taxon>Betaproteobacteria</taxon>
        <taxon>Neisseriales</taxon>
        <taxon>Chitinibacteraceae</taxon>
        <taxon>Chitinimonas</taxon>
    </lineage>
</organism>